<dbReference type="Proteomes" id="UP000814033">
    <property type="component" value="Unassembled WGS sequence"/>
</dbReference>
<accession>A0ACB8RT69</accession>
<reference evidence="1" key="1">
    <citation type="submission" date="2021-02" db="EMBL/GenBank/DDBJ databases">
        <authorList>
            <consortium name="DOE Joint Genome Institute"/>
            <person name="Ahrendt S."/>
            <person name="Looney B.P."/>
            <person name="Miyauchi S."/>
            <person name="Morin E."/>
            <person name="Drula E."/>
            <person name="Courty P.E."/>
            <person name="Chicoki N."/>
            <person name="Fauchery L."/>
            <person name="Kohler A."/>
            <person name="Kuo A."/>
            <person name="Labutti K."/>
            <person name="Pangilinan J."/>
            <person name="Lipzen A."/>
            <person name="Riley R."/>
            <person name="Andreopoulos W."/>
            <person name="He G."/>
            <person name="Johnson J."/>
            <person name="Barry K.W."/>
            <person name="Grigoriev I.V."/>
            <person name="Nagy L."/>
            <person name="Hibbett D."/>
            <person name="Henrissat B."/>
            <person name="Matheny P.B."/>
            <person name="Labbe J."/>
            <person name="Martin F."/>
        </authorList>
    </citation>
    <scope>NUCLEOTIDE SEQUENCE</scope>
    <source>
        <strain evidence="1">FP105234-sp</strain>
    </source>
</reference>
<name>A0ACB8RT69_9AGAM</name>
<sequence>MLARTSRPPSKRRLFCSALKSPSCYTGTAHLLLTKLCRSAVQCLPAFRKAVRALLCPPLSVILAPGGRSCQRISCSGSHRHDSGTTPGSVQLCSLPRLQCRMVYCPTPWIRSLDETSPY</sequence>
<dbReference type="EMBL" id="MU275903">
    <property type="protein sequence ID" value="KAI0047484.1"/>
    <property type="molecule type" value="Genomic_DNA"/>
</dbReference>
<proteinExistence type="predicted"/>
<evidence type="ECO:0000313" key="1">
    <source>
        <dbReference type="EMBL" id="KAI0047484.1"/>
    </source>
</evidence>
<evidence type="ECO:0000313" key="2">
    <source>
        <dbReference type="Proteomes" id="UP000814033"/>
    </source>
</evidence>
<protein>
    <submittedName>
        <fullName evidence="1">Uncharacterized protein</fullName>
    </submittedName>
</protein>
<gene>
    <name evidence="1" type="ORF">FA95DRAFT_1217479</name>
</gene>
<keyword evidence="2" id="KW-1185">Reference proteome</keyword>
<reference evidence="1" key="2">
    <citation type="journal article" date="2022" name="New Phytol.">
        <title>Evolutionary transition to the ectomycorrhizal habit in the genomes of a hyperdiverse lineage of mushroom-forming fungi.</title>
        <authorList>
            <person name="Looney B."/>
            <person name="Miyauchi S."/>
            <person name="Morin E."/>
            <person name="Drula E."/>
            <person name="Courty P.E."/>
            <person name="Kohler A."/>
            <person name="Kuo A."/>
            <person name="LaButti K."/>
            <person name="Pangilinan J."/>
            <person name="Lipzen A."/>
            <person name="Riley R."/>
            <person name="Andreopoulos W."/>
            <person name="He G."/>
            <person name="Johnson J."/>
            <person name="Nolan M."/>
            <person name="Tritt A."/>
            <person name="Barry K.W."/>
            <person name="Grigoriev I.V."/>
            <person name="Nagy L.G."/>
            <person name="Hibbett D."/>
            <person name="Henrissat B."/>
            <person name="Matheny P.B."/>
            <person name="Labbe J."/>
            <person name="Martin F.M."/>
        </authorList>
    </citation>
    <scope>NUCLEOTIDE SEQUENCE</scope>
    <source>
        <strain evidence="1">FP105234-sp</strain>
    </source>
</reference>
<comment type="caution">
    <text evidence="1">The sequence shown here is derived from an EMBL/GenBank/DDBJ whole genome shotgun (WGS) entry which is preliminary data.</text>
</comment>
<organism evidence="1 2">
    <name type="scientific">Auriscalpium vulgare</name>
    <dbReference type="NCBI Taxonomy" id="40419"/>
    <lineage>
        <taxon>Eukaryota</taxon>
        <taxon>Fungi</taxon>
        <taxon>Dikarya</taxon>
        <taxon>Basidiomycota</taxon>
        <taxon>Agaricomycotina</taxon>
        <taxon>Agaricomycetes</taxon>
        <taxon>Russulales</taxon>
        <taxon>Auriscalpiaceae</taxon>
        <taxon>Auriscalpium</taxon>
    </lineage>
</organism>